<dbReference type="EMBL" id="JACASE010000012">
    <property type="protein sequence ID" value="KAF6422703.1"/>
    <property type="molecule type" value="Genomic_DNA"/>
</dbReference>
<organism evidence="2 3">
    <name type="scientific">Rousettus aegyptiacus</name>
    <name type="common">Egyptian fruit bat</name>
    <name type="synonym">Pteropus aegyptiacus</name>
    <dbReference type="NCBI Taxonomy" id="9407"/>
    <lineage>
        <taxon>Eukaryota</taxon>
        <taxon>Metazoa</taxon>
        <taxon>Chordata</taxon>
        <taxon>Craniata</taxon>
        <taxon>Vertebrata</taxon>
        <taxon>Euteleostomi</taxon>
        <taxon>Mammalia</taxon>
        <taxon>Eutheria</taxon>
        <taxon>Laurasiatheria</taxon>
        <taxon>Chiroptera</taxon>
        <taxon>Yinpterochiroptera</taxon>
        <taxon>Pteropodoidea</taxon>
        <taxon>Pteropodidae</taxon>
        <taxon>Rousettinae</taxon>
        <taxon>Rousettus</taxon>
    </lineage>
</organism>
<evidence type="ECO:0000313" key="2">
    <source>
        <dbReference type="EMBL" id="KAF6422703.1"/>
    </source>
</evidence>
<comment type="caution">
    <text evidence="2">The sequence shown here is derived from an EMBL/GenBank/DDBJ whole genome shotgun (WGS) entry which is preliminary data.</text>
</comment>
<proteinExistence type="predicted"/>
<protein>
    <submittedName>
        <fullName evidence="2">Uncharacterized protein</fullName>
    </submittedName>
</protein>
<accession>A0A7J8DHW0</accession>
<reference evidence="2 3" key="1">
    <citation type="journal article" date="2020" name="Nature">
        <title>Six reference-quality genomes reveal evolution of bat adaptations.</title>
        <authorList>
            <person name="Jebb D."/>
            <person name="Huang Z."/>
            <person name="Pippel M."/>
            <person name="Hughes G.M."/>
            <person name="Lavrichenko K."/>
            <person name="Devanna P."/>
            <person name="Winkler S."/>
            <person name="Jermiin L.S."/>
            <person name="Skirmuntt E.C."/>
            <person name="Katzourakis A."/>
            <person name="Burkitt-Gray L."/>
            <person name="Ray D.A."/>
            <person name="Sullivan K.A.M."/>
            <person name="Roscito J.G."/>
            <person name="Kirilenko B.M."/>
            <person name="Davalos L.M."/>
            <person name="Corthals A.P."/>
            <person name="Power M.L."/>
            <person name="Jones G."/>
            <person name="Ransome R.D."/>
            <person name="Dechmann D.K.N."/>
            <person name="Locatelli A.G."/>
            <person name="Puechmaille S.J."/>
            <person name="Fedrigo O."/>
            <person name="Jarvis E.D."/>
            <person name="Hiller M."/>
            <person name="Vernes S.C."/>
            <person name="Myers E.W."/>
            <person name="Teeling E.C."/>
        </authorList>
    </citation>
    <scope>NUCLEOTIDE SEQUENCE [LARGE SCALE GENOMIC DNA]</scope>
    <source>
        <strain evidence="2">MRouAeg1</strain>
        <tissue evidence="2">Muscle</tissue>
    </source>
</reference>
<dbReference type="AlphaFoldDB" id="A0A7J8DHW0"/>
<dbReference type="Proteomes" id="UP000593571">
    <property type="component" value="Unassembled WGS sequence"/>
</dbReference>
<keyword evidence="3" id="KW-1185">Reference proteome</keyword>
<sequence length="167" mass="18245">MGGGFLGSRATDSNPGHSPAHRPSSYMSLFLPHSASAVVLDLPFLTIPPAPRGPFLPQDICSCCSLRLNALPWALHIDISFSSYKSQLKCSRESFLGHPSLQTKSCPPILSCPMAQNPLHSSHFLWIVKIYLCEGRAHLISQISSLLLTIILFQRLFLSGTSEALCK</sequence>
<gene>
    <name evidence="2" type="ORF">HJG63_008539</name>
</gene>
<feature type="region of interest" description="Disordered" evidence="1">
    <location>
        <begin position="1"/>
        <end position="20"/>
    </location>
</feature>
<evidence type="ECO:0000256" key="1">
    <source>
        <dbReference type="SAM" id="MobiDB-lite"/>
    </source>
</evidence>
<name>A0A7J8DHW0_ROUAE</name>
<evidence type="ECO:0000313" key="3">
    <source>
        <dbReference type="Proteomes" id="UP000593571"/>
    </source>
</evidence>